<evidence type="ECO:0000313" key="2">
    <source>
        <dbReference type="Proteomes" id="UP000821865"/>
    </source>
</evidence>
<protein>
    <submittedName>
        <fullName evidence="1">Uncharacterized protein</fullName>
    </submittedName>
</protein>
<accession>A0ACB8CNR3</accession>
<sequence>MAAFAAAVELAFSDQSSSSSSSSSSDGSDYEVTQALYEAFYREAFSEPPRKCPRIVGFVQDVVRQYSDEEFRRNFRVSRAVADSLISRFENSDFYPRSDRGGSPSKTAEEHVLVFIWFAANKACLRDVASRFGIGEATAFRIVERMLEYLVEIAKQIITFPADLDQLSEDFEQVSGVPNTIGCIDGSYISVRCPAKKVRSTYVNRHSYPSLTLQAVCDYQKKFLDVTVGSPSKIHDSRIFRKSRLAERLPGICCFGKFHVLGDAAYPLRDYLITPFRDYGHLNSSQRAFNIKFSATRVKIENAFGDLKGRFRQLLHLDFFFVDKMNKFIISCCVLHNLCISSGDVDVPPYSDDPSRLDLELSSGCECLKAITKEPDCSVPRNRRHFSASGLSTQIKTVNSIDSRPSVSEFVALFEPGDNEHAKPGEKDRTGSRAFEKMFVLWATEL</sequence>
<organism evidence="1 2">
    <name type="scientific">Dermacentor silvarum</name>
    <name type="common">Tick</name>
    <dbReference type="NCBI Taxonomy" id="543639"/>
    <lineage>
        <taxon>Eukaryota</taxon>
        <taxon>Metazoa</taxon>
        <taxon>Ecdysozoa</taxon>
        <taxon>Arthropoda</taxon>
        <taxon>Chelicerata</taxon>
        <taxon>Arachnida</taxon>
        <taxon>Acari</taxon>
        <taxon>Parasitiformes</taxon>
        <taxon>Ixodida</taxon>
        <taxon>Ixodoidea</taxon>
        <taxon>Ixodidae</taxon>
        <taxon>Rhipicephalinae</taxon>
        <taxon>Dermacentor</taxon>
    </lineage>
</organism>
<gene>
    <name evidence="1" type="ORF">HPB49_000905</name>
</gene>
<name>A0ACB8CNR3_DERSI</name>
<evidence type="ECO:0000313" key="1">
    <source>
        <dbReference type="EMBL" id="KAH7948691.1"/>
    </source>
</evidence>
<proteinExistence type="predicted"/>
<comment type="caution">
    <text evidence="1">The sequence shown here is derived from an EMBL/GenBank/DDBJ whole genome shotgun (WGS) entry which is preliminary data.</text>
</comment>
<dbReference type="Proteomes" id="UP000821865">
    <property type="component" value="Chromosome 5"/>
</dbReference>
<reference evidence="1" key="1">
    <citation type="submission" date="2020-05" db="EMBL/GenBank/DDBJ databases">
        <title>Large-scale comparative analyses of tick genomes elucidate their genetic diversity and vector capacities.</title>
        <authorList>
            <person name="Jia N."/>
            <person name="Wang J."/>
            <person name="Shi W."/>
            <person name="Du L."/>
            <person name="Sun Y."/>
            <person name="Zhan W."/>
            <person name="Jiang J."/>
            <person name="Wang Q."/>
            <person name="Zhang B."/>
            <person name="Ji P."/>
            <person name="Sakyi L.B."/>
            <person name="Cui X."/>
            <person name="Yuan T."/>
            <person name="Jiang B."/>
            <person name="Yang W."/>
            <person name="Lam T.T.-Y."/>
            <person name="Chang Q."/>
            <person name="Ding S."/>
            <person name="Wang X."/>
            <person name="Zhu J."/>
            <person name="Ruan X."/>
            <person name="Zhao L."/>
            <person name="Wei J."/>
            <person name="Que T."/>
            <person name="Du C."/>
            <person name="Cheng J."/>
            <person name="Dai P."/>
            <person name="Han X."/>
            <person name="Huang E."/>
            <person name="Gao Y."/>
            <person name="Liu J."/>
            <person name="Shao H."/>
            <person name="Ye R."/>
            <person name="Li L."/>
            <person name="Wei W."/>
            <person name="Wang X."/>
            <person name="Wang C."/>
            <person name="Yang T."/>
            <person name="Huo Q."/>
            <person name="Li W."/>
            <person name="Guo W."/>
            <person name="Chen H."/>
            <person name="Zhou L."/>
            <person name="Ni X."/>
            <person name="Tian J."/>
            <person name="Zhou Y."/>
            <person name="Sheng Y."/>
            <person name="Liu T."/>
            <person name="Pan Y."/>
            <person name="Xia L."/>
            <person name="Li J."/>
            <person name="Zhao F."/>
            <person name="Cao W."/>
        </authorList>
    </citation>
    <scope>NUCLEOTIDE SEQUENCE</scope>
    <source>
        <strain evidence="1">Dsil-2018</strain>
    </source>
</reference>
<keyword evidence="2" id="KW-1185">Reference proteome</keyword>
<dbReference type="EMBL" id="CM023474">
    <property type="protein sequence ID" value="KAH7948691.1"/>
    <property type="molecule type" value="Genomic_DNA"/>
</dbReference>